<sequence length="225" mass="25526">MKAIIVTIGDEILAGDITNEDATWLSKKLRERGIKVKRIVVIPDEVDTIVEELREEVDKCDYIFMTGGLGSTHDDVTRDALSIYLNKDLVPIDDEDYADFVGTPLQKMIEIPEGTKPIYNEVGGAIGIMINDKIFVLPGVPGEMKVMFSSIEDKFKGEEIHTKWIDTQRFESQIGGIMEETERRFGVKVGSYPKRNDEGYFLKIKLESEDGEELKKAYAWIKDKI</sequence>
<protein>
    <submittedName>
        <fullName evidence="2">Competence/damage-inducible protein A</fullName>
    </submittedName>
</protein>
<dbReference type="AlphaFoldDB" id="A0A520KVR6"/>
<dbReference type="Gene3D" id="3.40.980.10">
    <property type="entry name" value="MoaB/Mog-like domain"/>
    <property type="match status" value="1"/>
</dbReference>
<dbReference type="InterPro" id="IPR050101">
    <property type="entry name" value="CinA"/>
</dbReference>
<proteinExistence type="predicted"/>
<feature type="domain" description="MoaB/Mog" evidence="1">
    <location>
        <begin position="4"/>
        <end position="159"/>
    </location>
</feature>
<dbReference type="NCBIfam" id="TIGR00177">
    <property type="entry name" value="molyb_syn"/>
    <property type="match status" value="1"/>
</dbReference>
<gene>
    <name evidence="2" type="ORF">EF807_06140</name>
</gene>
<evidence type="ECO:0000313" key="2">
    <source>
        <dbReference type="EMBL" id="RZN68317.1"/>
    </source>
</evidence>
<evidence type="ECO:0000313" key="3">
    <source>
        <dbReference type="Proteomes" id="UP000320766"/>
    </source>
</evidence>
<dbReference type="Pfam" id="PF24102">
    <property type="entry name" value="FLAD1_M"/>
    <property type="match status" value="1"/>
</dbReference>
<accession>A0A520KVR6</accession>
<organism evidence="2 3">
    <name type="scientific">Candidatus Methanolliviera hydrocarbonicum</name>
    <dbReference type="NCBI Taxonomy" id="2491085"/>
    <lineage>
        <taxon>Archaea</taxon>
        <taxon>Methanobacteriati</taxon>
        <taxon>Methanobacteriota</taxon>
        <taxon>Candidatus Methanoliparia</taxon>
        <taxon>Candidatus Methanoliparales</taxon>
        <taxon>Candidatus Methanollivieraceae</taxon>
        <taxon>Candidatus Methanolliviera</taxon>
    </lineage>
</organism>
<dbReference type="InterPro" id="IPR001453">
    <property type="entry name" value="MoaB/Mog_dom"/>
</dbReference>
<name>A0A520KVR6_9EURY</name>
<dbReference type="InterPro" id="IPR036425">
    <property type="entry name" value="MoaB/Mog-like_dom_sf"/>
</dbReference>
<dbReference type="PANTHER" id="PTHR13939">
    <property type="entry name" value="NICOTINAMIDE-NUCLEOTIDE AMIDOHYDROLASE PNCC"/>
    <property type="match status" value="1"/>
</dbReference>
<dbReference type="SMART" id="SM00852">
    <property type="entry name" value="MoCF_biosynth"/>
    <property type="match status" value="1"/>
</dbReference>
<dbReference type="PANTHER" id="PTHR13939:SF0">
    <property type="entry name" value="NMN AMIDOHYDROLASE-LIKE PROTEIN YFAY"/>
    <property type="match status" value="1"/>
</dbReference>
<dbReference type="Pfam" id="PF00994">
    <property type="entry name" value="MoCF_biosynth"/>
    <property type="match status" value="1"/>
</dbReference>
<dbReference type="Proteomes" id="UP000320766">
    <property type="component" value="Unassembled WGS sequence"/>
</dbReference>
<dbReference type="CDD" id="cd00885">
    <property type="entry name" value="cinA"/>
    <property type="match status" value="1"/>
</dbReference>
<dbReference type="InterPro" id="IPR056596">
    <property type="entry name" value="FLAD1_M"/>
</dbReference>
<dbReference type="SUPFAM" id="SSF53218">
    <property type="entry name" value="Molybdenum cofactor biosynthesis proteins"/>
    <property type="match status" value="1"/>
</dbReference>
<evidence type="ECO:0000259" key="1">
    <source>
        <dbReference type="SMART" id="SM00852"/>
    </source>
</evidence>
<dbReference type="EMBL" id="RXIL01000111">
    <property type="protein sequence ID" value="RZN68317.1"/>
    <property type="molecule type" value="Genomic_DNA"/>
</dbReference>
<comment type="caution">
    <text evidence="2">The sequence shown here is derived from an EMBL/GenBank/DDBJ whole genome shotgun (WGS) entry which is preliminary data.</text>
</comment>
<reference evidence="2 3" key="1">
    <citation type="journal article" date="2019" name="Nat. Microbiol.">
        <title>Wide diversity of methane and short-chain alkane metabolisms in uncultured archaea.</title>
        <authorList>
            <person name="Borrel G."/>
            <person name="Adam P.S."/>
            <person name="McKay L.J."/>
            <person name="Chen L.X."/>
            <person name="Sierra-Garcia I.N."/>
            <person name="Sieber C.M."/>
            <person name="Letourneur Q."/>
            <person name="Ghozlane A."/>
            <person name="Andersen G.L."/>
            <person name="Li W.J."/>
            <person name="Hallam S.J."/>
            <person name="Muyzer G."/>
            <person name="de Oliveira V.M."/>
            <person name="Inskeep W.P."/>
            <person name="Banfield J.F."/>
            <person name="Gribaldo S."/>
        </authorList>
    </citation>
    <scope>NUCLEOTIDE SEQUENCE [LARGE SCALE GENOMIC DNA]</scope>
    <source>
        <strain evidence="2">NM1b</strain>
    </source>
</reference>